<dbReference type="Proteomes" id="UP000273270">
    <property type="component" value="Chromosome"/>
</dbReference>
<evidence type="ECO:0000313" key="2">
    <source>
        <dbReference type="EMBL" id="STD10929.1"/>
    </source>
</evidence>
<dbReference type="RefSeq" id="WP_123877207.1">
    <property type="nucleotide sequence ID" value="NZ_CP033920.1"/>
</dbReference>
<reference evidence="1" key="2">
    <citation type="submission" date="2018-11" db="EMBL/GenBank/DDBJ databases">
        <title>Proposal to divide the Flavobacteriaceae and reorganize its genera based on Amino Acid Identity values calculated from whole genome sequences.</title>
        <authorList>
            <person name="Nicholson A.C."/>
            <person name="Gulvik C.A."/>
            <person name="Whitney A.M."/>
            <person name="Humrighouse B.W."/>
            <person name="Bell M."/>
            <person name="Holmes B."/>
            <person name="Steigerwalt A."/>
            <person name="Villarma A."/>
            <person name="Sheth M."/>
            <person name="Batra D."/>
            <person name="Pryor J."/>
            <person name="Bernardet J.-F."/>
            <person name="Hugo C."/>
            <person name="Kampfer P."/>
            <person name="Newman J."/>
            <person name="Mcquiston J.R."/>
        </authorList>
    </citation>
    <scope>NUCLEOTIDE SEQUENCE [LARGE SCALE GENOMIC DNA]</scope>
    <source>
        <strain evidence="1">G0188</strain>
    </source>
</reference>
<dbReference type="OrthoDB" id="1248676at2"/>
<evidence type="ECO:0000313" key="1">
    <source>
        <dbReference type="EMBL" id="AZA47623.1"/>
    </source>
</evidence>
<sequence>MLILIKPGKEVILSAKFFDTDSTAKLGVIVSFKLSNKKGIESFTNTLTFKNSEDILDFKIKTKSAETIDDKTTLTAFIDDGSGKDLEIGKINLLPNKLLKAKIFFIDVFYNTSTPTTPFNGATMINDLNLKAFNQSSVELISGGANKTFFIKPTDQELVDGTYDGHPISNVLTNMGPGKPYELSDLDKALKIIMSKFYENMVNEILISTETELKKLDVNDGKATRKFLEPSSSIKKELDDLDTAKPFNSGGSVMKRYDLIVDRLYSYLHGEFKINYLFAFICHNIETKINTKLTATASITSRDEAMAFLDGKEIIIPNNAIGKIMTLAHEIGHSFGVRHFCLVLK</sequence>
<keyword evidence="4" id="KW-1185">Reference proteome</keyword>
<evidence type="ECO:0000313" key="4">
    <source>
        <dbReference type="Proteomes" id="UP000273270"/>
    </source>
</evidence>
<reference evidence="2 3" key="1">
    <citation type="submission" date="2018-06" db="EMBL/GenBank/DDBJ databases">
        <authorList>
            <consortium name="Pathogen Informatics"/>
            <person name="Doyle S."/>
        </authorList>
    </citation>
    <scope>NUCLEOTIDE SEQUENCE [LARGE SCALE GENOMIC DNA]</scope>
    <source>
        <strain evidence="2 3">NCTC13533</strain>
    </source>
</reference>
<dbReference type="KEGG" id="ccau:EG346_05215"/>
<protein>
    <submittedName>
        <fullName evidence="2">Uncharacterized protein</fullName>
    </submittedName>
</protein>
<evidence type="ECO:0000313" key="3">
    <source>
        <dbReference type="Proteomes" id="UP000255224"/>
    </source>
</evidence>
<name>A0A376ENN8_CHRCU</name>
<dbReference type="EMBL" id="UFVQ01000003">
    <property type="protein sequence ID" value="STD10929.1"/>
    <property type="molecule type" value="Genomic_DNA"/>
</dbReference>
<gene>
    <name evidence="1" type="ORF">EG346_05215</name>
    <name evidence="2" type="ORF">NCTC13533_04923</name>
</gene>
<accession>A0A376ENN8</accession>
<reference evidence="4" key="3">
    <citation type="submission" date="2018-11" db="EMBL/GenBank/DDBJ databases">
        <title>Proposal to divide the Flavobacteriaceae and reorganize its genera based on Amino Acid Identity values calculated from whole genome sequences.</title>
        <authorList>
            <person name="Nicholson A.C."/>
            <person name="Gulvik C.A."/>
            <person name="Whitney A.M."/>
            <person name="Humrighouse B.W."/>
            <person name="Bell M."/>
            <person name="Holmes B."/>
            <person name="Steigerwalt A.G."/>
            <person name="Villarma A."/>
            <person name="Sheth M."/>
            <person name="Batra D."/>
            <person name="Pryor J."/>
            <person name="Bernardet J.-F."/>
            <person name="Hugo C."/>
            <person name="Kampfer P."/>
            <person name="Newman J."/>
            <person name="McQuiston J.R."/>
        </authorList>
    </citation>
    <scope>NUCLEOTIDE SEQUENCE [LARGE SCALE GENOMIC DNA]</scope>
    <source>
        <strain evidence="4">G0188</strain>
    </source>
</reference>
<proteinExistence type="predicted"/>
<dbReference type="AlphaFoldDB" id="A0A376ENN8"/>
<dbReference type="Proteomes" id="UP000255224">
    <property type="component" value="Unassembled WGS sequence"/>
</dbReference>
<dbReference type="EMBL" id="CP033920">
    <property type="protein sequence ID" value="AZA47623.1"/>
    <property type="molecule type" value="Genomic_DNA"/>
</dbReference>
<accession>A0A3G6NPK2</accession>
<organism evidence="2 3">
    <name type="scientific">Chryseobacterium carnipullorum</name>
    <dbReference type="NCBI Taxonomy" id="1124835"/>
    <lineage>
        <taxon>Bacteria</taxon>
        <taxon>Pseudomonadati</taxon>
        <taxon>Bacteroidota</taxon>
        <taxon>Flavobacteriia</taxon>
        <taxon>Flavobacteriales</taxon>
        <taxon>Weeksellaceae</taxon>
        <taxon>Chryseobacterium group</taxon>
        <taxon>Chryseobacterium</taxon>
    </lineage>
</organism>